<dbReference type="InterPro" id="IPR023091">
    <property type="entry name" value="MetalPrtase_cat_dom_sf_prd"/>
</dbReference>
<evidence type="ECO:0000256" key="7">
    <source>
        <dbReference type="HAMAP-Rule" id="MF_00009"/>
    </source>
</evidence>
<evidence type="ECO:0000313" key="8">
    <source>
        <dbReference type="EMBL" id="MDA0177944.1"/>
    </source>
</evidence>
<dbReference type="EC" id="3.1.-.-" evidence="7"/>
<gene>
    <name evidence="7 8" type="primary">ybeY</name>
    <name evidence="8" type="ORF">OOZ35_10610</name>
</gene>
<dbReference type="Gene3D" id="3.40.390.30">
    <property type="entry name" value="Metalloproteases ('zincins'), catalytic domain"/>
    <property type="match status" value="1"/>
</dbReference>
<comment type="subcellular location">
    <subcellularLocation>
        <location evidence="7">Cytoplasm</location>
    </subcellularLocation>
</comment>
<dbReference type="SUPFAM" id="SSF55486">
    <property type="entry name" value="Metalloproteases ('zincins'), catalytic domain"/>
    <property type="match status" value="1"/>
</dbReference>
<keyword evidence="2 7" id="KW-0540">Nuclease</keyword>
<dbReference type="InterPro" id="IPR002036">
    <property type="entry name" value="YbeY"/>
</dbReference>
<evidence type="ECO:0000256" key="2">
    <source>
        <dbReference type="ARBA" id="ARBA00022722"/>
    </source>
</evidence>
<accession>A0ABT4S1J4</accession>
<feature type="binding site" evidence="7">
    <location>
        <position position="109"/>
    </location>
    <ligand>
        <name>Zn(2+)</name>
        <dbReference type="ChEBI" id="CHEBI:29105"/>
        <note>catalytic</note>
    </ligand>
</feature>
<keyword evidence="7" id="KW-0963">Cytoplasm</keyword>
<dbReference type="EMBL" id="JAPFGC010000002">
    <property type="protein sequence ID" value="MDA0177944.1"/>
    <property type="molecule type" value="Genomic_DNA"/>
</dbReference>
<evidence type="ECO:0000256" key="1">
    <source>
        <dbReference type="ARBA" id="ARBA00010875"/>
    </source>
</evidence>
<proteinExistence type="inferred from homology"/>
<keyword evidence="6 7" id="KW-0862">Zinc</keyword>
<comment type="caution">
    <text evidence="8">The sequence shown here is derived from an EMBL/GenBank/DDBJ whole genome shotgun (WGS) entry which is preliminary data.</text>
</comment>
<keyword evidence="7" id="KW-0690">Ribosome biogenesis</keyword>
<dbReference type="Pfam" id="PF02130">
    <property type="entry name" value="YbeY"/>
    <property type="match status" value="1"/>
</dbReference>
<dbReference type="PANTHER" id="PTHR46986:SF1">
    <property type="entry name" value="ENDORIBONUCLEASE YBEY, CHLOROPLASTIC"/>
    <property type="match status" value="1"/>
</dbReference>
<name>A0ABT4S1J4_9FLAO</name>
<feature type="binding site" evidence="7">
    <location>
        <position position="115"/>
    </location>
    <ligand>
        <name>Zn(2+)</name>
        <dbReference type="ChEBI" id="CHEBI:29105"/>
        <note>catalytic</note>
    </ligand>
</feature>
<comment type="similarity">
    <text evidence="1 7">Belongs to the endoribonuclease YbeY family.</text>
</comment>
<dbReference type="Proteomes" id="UP001149142">
    <property type="component" value="Unassembled WGS sequence"/>
</dbReference>
<dbReference type="HAMAP" id="MF_00009">
    <property type="entry name" value="Endoribonucl_YbeY"/>
    <property type="match status" value="1"/>
</dbReference>
<feature type="binding site" evidence="7">
    <location>
        <position position="105"/>
    </location>
    <ligand>
        <name>Zn(2+)</name>
        <dbReference type="ChEBI" id="CHEBI:29105"/>
        <note>catalytic</note>
    </ligand>
</feature>
<protein>
    <recommendedName>
        <fullName evidence="7">Endoribonuclease YbeY</fullName>
        <ecNumber evidence="7">3.1.-.-</ecNumber>
    </recommendedName>
</protein>
<comment type="function">
    <text evidence="7">Single strand-specific metallo-endoribonuclease involved in late-stage 70S ribosome quality control and in maturation of the 3' terminus of the 16S rRNA.</text>
</comment>
<evidence type="ECO:0000256" key="5">
    <source>
        <dbReference type="ARBA" id="ARBA00022801"/>
    </source>
</evidence>
<keyword evidence="3 7" id="KW-0479">Metal-binding</keyword>
<reference evidence="8" key="1">
    <citation type="submission" date="2022-11" db="EMBL/GenBank/DDBJ databases">
        <title>Refractory cell wall polysaccharides provide important carbon source for microbial heterotrophs in the hadal ocean.</title>
        <authorList>
            <person name="Zhu X."/>
        </authorList>
    </citation>
    <scope>NUCLEOTIDE SEQUENCE</scope>
    <source>
        <strain evidence="8">MTRN7</strain>
    </source>
</reference>
<evidence type="ECO:0000256" key="4">
    <source>
        <dbReference type="ARBA" id="ARBA00022759"/>
    </source>
</evidence>
<comment type="cofactor">
    <cofactor evidence="7">
        <name>Zn(2+)</name>
        <dbReference type="ChEBI" id="CHEBI:29105"/>
    </cofactor>
    <text evidence="7">Binds 1 zinc ion.</text>
</comment>
<keyword evidence="7" id="KW-0698">rRNA processing</keyword>
<dbReference type="NCBIfam" id="TIGR00043">
    <property type="entry name" value="rRNA maturation RNase YbeY"/>
    <property type="match status" value="1"/>
</dbReference>
<dbReference type="PANTHER" id="PTHR46986">
    <property type="entry name" value="ENDORIBONUCLEASE YBEY, CHLOROPLASTIC"/>
    <property type="match status" value="1"/>
</dbReference>
<keyword evidence="4 7" id="KW-0255">Endonuclease</keyword>
<keyword evidence="9" id="KW-1185">Reference proteome</keyword>
<keyword evidence="5 7" id="KW-0378">Hydrolase</keyword>
<evidence type="ECO:0000256" key="6">
    <source>
        <dbReference type="ARBA" id="ARBA00022833"/>
    </source>
</evidence>
<evidence type="ECO:0000313" key="9">
    <source>
        <dbReference type="Proteomes" id="UP001149142"/>
    </source>
</evidence>
<sequence length="139" mass="16205">MISFNYETDFKLPNEDVLSKWISSIITLHNCKEDEISYVFCDDDYLHKLNVQFLNHDTLTDIISFDYSVGKNLQGDIFISVERVEDNAKDLGLTFKEELHRVIIHGILHYCGFKDKTESDAKQMRLKEDEALSLLQPML</sequence>
<organism evidence="8 9">
    <name type="scientific">Mesoflavibacter profundi</name>
    <dbReference type="NCBI Taxonomy" id="2708110"/>
    <lineage>
        <taxon>Bacteria</taxon>
        <taxon>Pseudomonadati</taxon>
        <taxon>Bacteroidota</taxon>
        <taxon>Flavobacteriia</taxon>
        <taxon>Flavobacteriales</taxon>
        <taxon>Flavobacteriaceae</taxon>
        <taxon>Mesoflavibacter</taxon>
    </lineage>
</organism>
<dbReference type="RefSeq" id="WP_270005626.1">
    <property type="nucleotide sequence ID" value="NZ_CAXQEU010000096.1"/>
</dbReference>
<evidence type="ECO:0000256" key="3">
    <source>
        <dbReference type="ARBA" id="ARBA00022723"/>
    </source>
</evidence>